<dbReference type="InterPro" id="IPR054502">
    <property type="entry name" value="bHLH-TF_ACT-like_plant"/>
</dbReference>
<reference evidence="8" key="1">
    <citation type="submission" date="2021-01" db="UniProtKB">
        <authorList>
            <consortium name="EnsemblPlants"/>
        </authorList>
    </citation>
    <scope>IDENTIFICATION</scope>
</reference>
<dbReference type="SMART" id="SM00353">
    <property type="entry name" value="HLH"/>
    <property type="match status" value="1"/>
</dbReference>
<accession>A0A7N0VG93</accession>
<feature type="compositionally biased region" description="Polar residues" evidence="6">
    <location>
        <begin position="15"/>
        <end position="24"/>
    </location>
</feature>
<dbReference type="AlphaFoldDB" id="A0A7N0VG93"/>
<dbReference type="InterPro" id="IPR036638">
    <property type="entry name" value="HLH_DNA-bd_sf"/>
</dbReference>
<evidence type="ECO:0000256" key="1">
    <source>
        <dbReference type="ARBA" id="ARBA00004123"/>
    </source>
</evidence>
<feature type="domain" description="BHLH" evidence="7">
    <location>
        <begin position="228"/>
        <end position="277"/>
    </location>
</feature>
<protein>
    <recommendedName>
        <fullName evidence="7">BHLH domain-containing protein</fullName>
    </recommendedName>
</protein>
<feature type="region of interest" description="Disordered" evidence="6">
    <location>
        <begin position="1"/>
        <end position="24"/>
    </location>
</feature>
<dbReference type="Gramene" id="Kaladp0807s0004.2.v1.1">
    <property type="protein sequence ID" value="Kaladp0807s0004.2.v1.1"/>
    <property type="gene ID" value="Kaladp0807s0004.v1.1"/>
</dbReference>
<proteinExistence type="predicted"/>
<dbReference type="Proteomes" id="UP000594263">
    <property type="component" value="Unplaced"/>
</dbReference>
<evidence type="ECO:0000256" key="3">
    <source>
        <dbReference type="ARBA" id="ARBA00023163"/>
    </source>
</evidence>
<keyword evidence="9" id="KW-1185">Reference proteome</keyword>
<evidence type="ECO:0000313" key="8">
    <source>
        <dbReference type="EnsemblPlants" id="Kaladp0807s0004.2.v1.1"/>
    </source>
</evidence>
<keyword evidence="2" id="KW-0805">Transcription regulation</keyword>
<dbReference type="PANTHER" id="PTHR46266:SF3">
    <property type="entry name" value="TRANSCRIPTION FACTOR EGL1"/>
    <property type="match status" value="1"/>
</dbReference>
<feature type="coiled-coil region" evidence="5">
    <location>
        <begin position="267"/>
        <end position="297"/>
    </location>
</feature>
<dbReference type="Pfam" id="PF00010">
    <property type="entry name" value="HLH"/>
    <property type="match status" value="1"/>
</dbReference>
<dbReference type="GO" id="GO:0046983">
    <property type="term" value="F:protein dimerization activity"/>
    <property type="evidence" value="ECO:0007669"/>
    <property type="project" value="InterPro"/>
</dbReference>
<dbReference type="SUPFAM" id="SSF47459">
    <property type="entry name" value="HLH, helix-loop-helix DNA-binding domain"/>
    <property type="match status" value="1"/>
</dbReference>
<evidence type="ECO:0000256" key="4">
    <source>
        <dbReference type="ARBA" id="ARBA00023242"/>
    </source>
</evidence>
<dbReference type="EnsemblPlants" id="Kaladp0807s0004.2.v1.1">
    <property type="protein sequence ID" value="Kaladp0807s0004.2.v1.1"/>
    <property type="gene ID" value="Kaladp0807s0004.v1.1"/>
</dbReference>
<comment type="subcellular location">
    <subcellularLocation>
        <location evidence="1">Nucleus</location>
    </subcellularLocation>
</comment>
<dbReference type="Gramene" id="Kaladp0807s0004.1.v1.1">
    <property type="protein sequence ID" value="Kaladp0807s0004.1.v1.1"/>
    <property type="gene ID" value="Kaladp0807s0004.v1.1"/>
</dbReference>
<name>A0A7N0VG93_KALFE</name>
<evidence type="ECO:0000256" key="6">
    <source>
        <dbReference type="SAM" id="MobiDB-lite"/>
    </source>
</evidence>
<dbReference type="InterPro" id="IPR011598">
    <property type="entry name" value="bHLH_dom"/>
</dbReference>
<sequence>MDISTVSKRSDDVSTQRPSNSTDRVTSALNILDTQLVVSPHTSTSDPFGLAELDDSFIVESISEEAVLLQNWQFMEDDDDLNQYVHDPGNSASKMTLVFAKVNRQSPLKPQECNQMKDTTTGDLLGDEMHYQSVISAILQTSVVGPHYGDTNKASSFVSFRKEEFAGITKSATPQRILKKVLTQVPKMHSEVLLGPPEKDHKNVIQKGCDDTYLPEAEDLIDMDMPEETGLNHVLAERRRREKLKRRFLVLRSLVPTTAKVDKISILDDTIKYLKELESKIEELESAKETAANTETTMVTKSAQDGTKETSSYNYEVEETHIPSKKRRKAFDTGGNNINCRASSKRECNDDLVVEVEEKDVRVEVRCSWRKGLVPEVMEALSDLDLESTSVCTRSSDGILYLKITSKAQGLKVASAKLIKQEMERIVRNR</sequence>
<dbReference type="GO" id="GO:0005634">
    <property type="term" value="C:nucleus"/>
    <property type="evidence" value="ECO:0007669"/>
    <property type="project" value="UniProtKB-SubCell"/>
</dbReference>
<keyword evidence="3" id="KW-0804">Transcription</keyword>
<organism evidence="8 9">
    <name type="scientific">Kalanchoe fedtschenkoi</name>
    <name type="common">Lavender scallops</name>
    <name type="synonym">South American air plant</name>
    <dbReference type="NCBI Taxonomy" id="63787"/>
    <lineage>
        <taxon>Eukaryota</taxon>
        <taxon>Viridiplantae</taxon>
        <taxon>Streptophyta</taxon>
        <taxon>Embryophyta</taxon>
        <taxon>Tracheophyta</taxon>
        <taxon>Spermatophyta</taxon>
        <taxon>Magnoliopsida</taxon>
        <taxon>eudicotyledons</taxon>
        <taxon>Gunneridae</taxon>
        <taxon>Pentapetalae</taxon>
        <taxon>Saxifragales</taxon>
        <taxon>Crassulaceae</taxon>
        <taxon>Kalanchoe</taxon>
    </lineage>
</organism>
<keyword evidence="5" id="KW-0175">Coiled coil</keyword>
<evidence type="ECO:0000256" key="5">
    <source>
        <dbReference type="SAM" id="Coils"/>
    </source>
</evidence>
<dbReference type="Gene3D" id="4.10.280.10">
    <property type="entry name" value="Helix-loop-helix DNA-binding domain"/>
    <property type="match status" value="1"/>
</dbReference>
<dbReference type="PROSITE" id="PS50888">
    <property type="entry name" value="BHLH"/>
    <property type="match status" value="1"/>
</dbReference>
<evidence type="ECO:0000313" key="9">
    <source>
        <dbReference type="Proteomes" id="UP000594263"/>
    </source>
</evidence>
<keyword evidence="4" id="KW-0539">Nucleus</keyword>
<dbReference type="PANTHER" id="PTHR46266">
    <property type="entry name" value="TRANSCRIPTION FACTOR TT8"/>
    <property type="match status" value="1"/>
</dbReference>
<dbReference type="EnsemblPlants" id="Kaladp0807s0004.1.v1.1">
    <property type="protein sequence ID" value="Kaladp0807s0004.1.v1.1"/>
    <property type="gene ID" value="Kaladp0807s0004.v1.1"/>
</dbReference>
<dbReference type="Pfam" id="PF22754">
    <property type="entry name" value="bHLH-TF_ACT-like_plant"/>
    <property type="match status" value="1"/>
</dbReference>
<evidence type="ECO:0000259" key="7">
    <source>
        <dbReference type="PROSITE" id="PS50888"/>
    </source>
</evidence>
<dbReference type="GO" id="GO:0080090">
    <property type="term" value="P:regulation of primary metabolic process"/>
    <property type="evidence" value="ECO:0007669"/>
    <property type="project" value="UniProtKB-ARBA"/>
</dbReference>
<evidence type="ECO:0000256" key="2">
    <source>
        <dbReference type="ARBA" id="ARBA00023015"/>
    </source>
</evidence>